<sequence length="123" mass="13542">MEACDTSCSISGVCGYLVHPLLLFFPAFRMIVSEGGFVIPIRFGTVDVSSGLKLGNLHMESWNPGEDLDTRPTWVILLDCWSLGGEARAGRTWNMGSDCFSFWGSVPPYSNGISLTRAERNVY</sequence>
<dbReference type="RefSeq" id="XP_033538348.1">
    <property type="nucleotide sequence ID" value="XM_033678686.1"/>
</dbReference>
<evidence type="ECO:0000313" key="2">
    <source>
        <dbReference type="Proteomes" id="UP000504638"/>
    </source>
</evidence>
<proteinExistence type="predicted"/>
<protein>
    <submittedName>
        <fullName evidence="1 3">Uncharacterized protein</fullName>
    </submittedName>
</protein>
<gene>
    <name evidence="1 3" type="ORF">P152DRAFT_454943</name>
</gene>
<keyword evidence="2" id="KW-1185">Reference proteome</keyword>
<evidence type="ECO:0000313" key="1">
    <source>
        <dbReference type="EMBL" id="KAF1816717.1"/>
    </source>
</evidence>
<dbReference type="GeneID" id="54419256"/>
<accession>A0A6G1GF59</accession>
<dbReference type="Proteomes" id="UP000504638">
    <property type="component" value="Unplaced"/>
</dbReference>
<reference evidence="3" key="2">
    <citation type="submission" date="2020-04" db="EMBL/GenBank/DDBJ databases">
        <authorList>
            <consortium name="NCBI Genome Project"/>
        </authorList>
    </citation>
    <scope>NUCLEOTIDE SEQUENCE</scope>
    <source>
        <strain evidence="3">CBS 781.70</strain>
    </source>
</reference>
<organism evidence="1">
    <name type="scientific">Eremomyces bilateralis CBS 781.70</name>
    <dbReference type="NCBI Taxonomy" id="1392243"/>
    <lineage>
        <taxon>Eukaryota</taxon>
        <taxon>Fungi</taxon>
        <taxon>Dikarya</taxon>
        <taxon>Ascomycota</taxon>
        <taxon>Pezizomycotina</taxon>
        <taxon>Dothideomycetes</taxon>
        <taxon>Dothideomycetes incertae sedis</taxon>
        <taxon>Eremomycetales</taxon>
        <taxon>Eremomycetaceae</taxon>
        <taxon>Eremomyces</taxon>
    </lineage>
</organism>
<name>A0A6G1GF59_9PEZI</name>
<dbReference type="EMBL" id="ML975150">
    <property type="protein sequence ID" value="KAF1816717.1"/>
    <property type="molecule type" value="Genomic_DNA"/>
</dbReference>
<evidence type="ECO:0000313" key="3">
    <source>
        <dbReference type="RefSeq" id="XP_033538348.1"/>
    </source>
</evidence>
<dbReference type="AlphaFoldDB" id="A0A6G1GF59"/>
<reference evidence="3" key="3">
    <citation type="submission" date="2025-04" db="UniProtKB">
        <authorList>
            <consortium name="RefSeq"/>
        </authorList>
    </citation>
    <scope>IDENTIFICATION</scope>
    <source>
        <strain evidence="3">CBS 781.70</strain>
    </source>
</reference>
<reference evidence="1 3" key="1">
    <citation type="submission" date="2020-01" db="EMBL/GenBank/DDBJ databases">
        <authorList>
            <consortium name="DOE Joint Genome Institute"/>
            <person name="Haridas S."/>
            <person name="Albert R."/>
            <person name="Binder M."/>
            <person name="Bloem J."/>
            <person name="Labutti K."/>
            <person name="Salamov A."/>
            <person name="Andreopoulos B."/>
            <person name="Baker S.E."/>
            <person name="Barry K."/>
            <person name="Bills G."/>
            <person name="Bluhm B.H."/>
            <person name="Cannon C."/>
            <person name="Castanera R."/>
            <person name="Culley D.E."/>
            <person name="Daum C."/>
            <person name="Ezra D."/>
            <person name="Gonzalez J.B."/>
            <person name="Henrissat B."/>
            <person name="Kuo A."/>
            <person name="Liang C."/>
            <person name="Lipzen A."/>
            <person name="Lutzoni F."/>
            <person name="Magnuson J."/>
            <person name="Mondo S."/>
            <person name="Nolan M."/>
            <person name="Ohm R."/>
            <person name="Pangilinan J."/>
            <person name="Park H.-J."/>
            <person name="Ramirez L."/>
            <person name="Alfaro M."/>
            <person name="Sun H."/>
            <person name="Tritt A."/>
            <person name="Yoshinaga Y."/>
            <person name="Zwiers L.-H."/>
            <person name="Turgeon B.G."/>
            <person name="Goodwin S.B."/>
            <person name="Spatafora J.W."/>
            <person name="Crous P.W."/>
            <person name="Grigoriev I.V."/>
        </authorList>
    </citation>
    <scope>NUCLEOTIDE SEQUENCE</scope>
    <source>
        <strain evidence="1 3">CBS 781.70</strain>
    </source>
</reference>